<accession>A0A8X7T4C6</accession>
<feature type="region of interest" description="Disordered" evidence="2">
    <location>
        <begin position="1"/>
        <end position="46"/>
    </location>
</feature>
<feature type="compositionally biased region" description="Low complexity" evidence="2">
    <location>
        <begin position="699"/>
        <end position="708"/>
    </location>
</feature>
<evidence type="ECO:0000256" key="2">
    <source>
        <dbReference type="SAM" id="MobiDB-lite"/>
    </source>
</evidence>
<dbReference type="AlphaFoldDB" id="A0A8X7T4C6"/>
<feature type="domain" description="PXA" evidence="4">
    <location>
        <begin position="177"/>
        <end position="352"/>
    </location>
</feature>
<feature type="region of interest" description="Disordered" evidence="2">
    <location>
        <begin position="362"/>
        <end position="429"/>
    </location>
</feature>
<evidence type="ECO:0000313" key="6">
    <source>
        <dbReference type="Proteomes" id="UP000078113"/>
    </source>
</evidence>
<feature type="compositionally biased region" description="Polar residues" evidence="2">
    <location>
        <begin position="1"/>
        <end position="12"/>
    </location>
</feature>
<keyword evidence="3" id="KW-1133">Transmembrane helix</keyword>
<feature type="compositionally biased region" description="Polar residues" evidence="2">
    <location>
        <begin position="664"/>
        <end position="682"/>
    </location>
</feature>
<dbReference type="PANTHER" id="PTHR22775:SF3">
    <property type="entry name" value="SORTING NEXIN-13"/>
    <property type="match status" value="1"/>
</dbReference>
<name>A0A8X7T4C6_9BASI</name>
<feature type="compositionally biased region" description="Low complexity" evidence="2">
    <location>
        <begin position="979"/>
        <end position="992"/>
    </location>
</feature>
<comment type="similarity">
    <text evidence="1">Belongs to the sorting nexin family.</text>
</comment>
<evidence type="ECO:0000259" key="4">
    <source>
        <dbReference type="PROSITE" id="PS51207"/>
    </source>
</evidence>
<feature type="region of interest" description="Disordered" evidence="2">
    <location>
        <begin position="907"/>
        <end position="1000"/>
    </location>
</feature>
<keyword evidence="3" id="KW-0472">Membrane</keyword>
<feature type="compositionally biased region" description="Basic and acidic residues" evidence="2">
    <location>
        <begin position="599"/>
        <end position="610"/>
    </location>
</feature>
<feature type="compositionally biased region" description="Polar residues" evidence="2">
    <location>
        <begin position="413"/>
        <end position="426"/>
    </location>
</feature>
<feature type="compositionally biased region" description="Low complexity" evidence="2">
    <location>
        <begin position="683"/>
        <end position="692"/>
    </location>
</feature>
<feature type="compositionally biased region" description="Polar residues" evidence="2">
    <location>
        <begin position="618"/>
        <end position="634"/>
    </location>
</feature>
<comment type="caution">
    <text evidence="5">The sequence shown here is derived from an EMBL/GenBank/DDBJ whole genome shotgun (WGS) entry which is preliminary data.</text>
</comment>
<feature type="region of interest" description="Disordered" evidence="2">
    <location>
        <begin position="469"/>
        <end position="719"/>
    </location>
</feature>
<protein>
    <recommendedName>
        <fullName evidence="4">PXA domain-containing protein</fullName>
    </recommendedName>
</protein>
<dbReference type="PROSITE" id="PS51207">
    <property type="entry name" value="PXA"/>
    <property type="match status" value="1"/>
</dbReference>
<dbReference type="InterPro" id="IPR003114">
    <property type="entry name" value="Phox_assoc"/>
</dbReference>
<feature type="transmembrane region" description="Helical" evidence="3">
    <location>
        <begin position="53"/>
        <end position="84"/>
    </location>
</feature>
<reference evidence="5" key="2">
    <citation type="journal article" date="2019" name="IMA Fungus">
        <title>Genome sequencing and comparison of five Tilletia species to identify candidate genes for the detection of regulated species infecting wheat.</title>
        <authorList>
            <person name="Nguyen H.D.T."/>
            <person name="Sultana T."/>
            <person name="Kesanakurti P."/>
            <person name="Hambleton S."/>
        </authorList>
    </citation>
    <scope>NUCLEOTIDE SEQUENCE</scope>
    <source>
        <strain evidence="5">DAOMC 236422</strain>
    </source>
</reference>
<feature type="compositionally biased region" description="Low complexity" evidence="2">
    <location>
        <begin position="375"/>
        <end position="395"/>
    </location>
</feature>
<feature type="compositionally biased region" description="Polar residues" evidence="2">
    <location>
        <begin position="528"/>
        <end position="561"/>
    </location>
</feature>
<feature type="compositionally biased region" description="Low complexity" evidence="2">
    <location>
        <begin position="941"/>
        <end position="953"/>
    </location>
</feature>
<feature type="region of interest" description="Disordered" evidence="2">
    <location>
        <begin position="102"/>
        <end position="161"/>
    </location>
</feature>
<dbReference type="GO" id="GO:0035091">
    <property type="term" value="F:phosphatidylinositol binding"/>
    <property type="evidence" value="ECO:0007669"/>
    <property type="project" value="TreeGrafter"/>
</dbReference>
<feature type="compositionally biased region" description="Basic and acidic residues" evidence="2">
    <location>
        <begin position="130"/>
        <end position="146"/>
    </location>
</feature>
<dbReference type="Pfam" id="PF08628">
    <property type="entry name" value="Nexin_C"/>
    <property type="match status" value="1"/>
</dbReference>
<keyword evidence="6" id="KW-1185">Reference proteome</keyword>
<dbReference type="PANTHER" id="PTHR22775">
    <property type="entry name" value="SORTING NEXIN"/>
    <property type="match status" value="1"/>
</dbReference>
<dbReference type="Proteomes" id="UP000078113">
    <property type="component" value="Unassembled WGS sequence"/>
</dbReference>
<keyword evidence="3" id="KW-0812">Transmembrane</keyword>
<gene>
    <name evidence="5" type="ORF">A4X09_0g3933</name>
</gene>
<evidence type="ECO:0000313" key="5">
    <source>
        <dbReference type="EMBL" id="KAE8268407.1"/>
    </source>
</evidence>
<sequence>MPSAESAAQQGLTMPPPASTLEPPATRESSSAPGPSQPKRSHARSKTSADSMYLVAASVIVGLLLLRSGLFNALLVIVCSGLLLCNPWVRTLLELEAISAPRTGRRRSTTGDGGSSASGGDSARQSRAAFDPEMHLRERRSEDKGTRSAAGGVTDTQVVGADGKKPSLGALTVSVMPVELRRPVQKTMPFVVRDFVQFWYEPISFAHPAFLERSGATFEHLFSSIYVHTTRMNSVDFAHGLILTFTSLLIAALRQRREELGVDVTLDAPIGMQDPSLGRIHSWPTTAARIASLRASIGRFLFVHLPEPERHSALVRSLLQEILVKQVWDGIVCKMGNGEFWDQKIIESNEAPKKPVSEATATMPVGPYAAPPTQPANTATAKPSASSSAGVPAPAQNTVKTPDMKRPQAPYQPKQTQSPRRQQSGSEKPAAAFGRFTSNLFSGFVTAATRAGEVVGEAMDEAGDAMLGTAQGQQRTGSPARRGSRSEDLGHATPPKSPAPYRSKASASRSPVPPPVDDLMDFSEDAHNSTNKAGFGGTATSSALEKKSPITSDVPSTTTRKPAQPYEIPEYEAEVSGNAADGREGSSSRQTHSFPMDESVMRSDLPRELSEVPLPKSLRSSLPATSGAEATSDTGPKRASVAGPPLPTRRGPDASGDQHGSPRSDASTRNSPLKNSTDFNSATSTPSVPVSTQLKDRPQSSTSASRSTPHSREIPAAPPLASLLDARTMASSELFDAFEVYLSQRTASDPADPDQPTHGEMLFRLWTQLRTLRSIGEIEMQASGFGAGPFDAGLGIGTGLGAGGMKLWAGDVKGALMGRHGSASRLDDRQLESARDESIGMLERVDTHGLNALDPLEEAVEARLQKLYASFWVDRVNRHPDAVRHFKIEPKTASKLGGLPAIGTSLPVKTEPLPTSPLPSFDRVSAVKAEDVPTPRKKASSHSPNSTTSPTQPSHRRAETRADISPKIASPLSPTGSGMSPTMASSPSRASAPQPPPTARLRQDQLDTMISAIFQVAHEALGLSTGGWTVRRGMLRVLEQICRTAYASILLGSFNSSVSALSTKGAGEYIDATRESWWPNGEWAATPELSKEEQKEEAIKKRERSVRAREIVRSYAPAQAGYVLGPGGRQACVDALDAVYETLTHPITALDISLTLTLEVLDSLTVVS</sequence>
<proteinExistence type="inferred from homology"/>
<evidence type="ECO:0000256" key="1">
    <source>
        <dbReference type="ARBA" id="ARBA00010883"/>
    </source>
</evidence>
<dbReference type="Pfam" id="PF02194">
    <property type="entry name" value="PXA"/>
    <property type="match status" value="1"/>
</dbReference>
<feature type="compositionally biased region" description="Low complexity" evidence="2">
    <location>
        <begin position="118"/>
        <end position="129"/>
    </location>
</feature>
<evidence type="ECO:0000256" key="3">
    <source>
        <dbReference type="SAM" id="Phobius"/>
    </source>
</evidence>
<dbReference type="InterPro" id="IPR013937">
    <property type="entry name" value="Sorting_nexin_C"/>
</dbReference>
<dbReference type="EMBL" id="LWDG02000153">
    <property type="protein sequence ID" value="KAE8268407.1"/>
    <property type="molecule type" value="Genomic_DNA"/>
</dbReference>
<reference evidence="5" key="1">
    <citation type="submission" date="2016-04" db="EMBL/GenBank/DDBJ databases">
        <authorList>
            <person name="Nguyen H.D."/>
            <person name="Samba Siva P."/>
            <person name="Cullis J."/>
            <person name="Levesque C.A."/>
            <person name="Hambleton S."/>
        </authorList>
    </citation>
    <scope>NUCLEOTIDE SEQUENCE</scope>
    <source>
        <strain evidence="5">DAOMC 236422</strain>
    </source>
</reference>
<organism evidence="5 6">
    <name type="scientific">Tilletia walkeri</name>
    <dbReference type="NCBI Taxonomy" id="117179"/>
    <lineage>
        <taxon>Eukaryota</taxon>
        <taxon>Fungi</taxon>
        <taxon>Dikarya</taxon>
        <taxon>Basidiomycota</taxon>
        <taxon>Ustilaginomycotina</taxon>
        <taxon>Exobasidiomycetes</taxon>
        <taxon>Tilletiales</taxon>
        <taxon>Tilletiaceae</taxon>
        <taxon>Tilletia</taxon>
    </lineage>
</organism>